<evidence type="ECO:0000313" key="2">
    <source>
        <dbReference type="EMBL" id="SHE50734.1"/>
    </source>
</evidence>
<keyword evidence="1" id="KW-1133">Transmembrane helix</keyword>
<organism evidence="2 3">
    <name type="scientific">Arenibacter palladensis</name>
    <dbReference type="NCBI Taxonomy" id="237373"/>
    <lineage>
        <taxon>Bacteria</taxon>
        <taxon>Pseudomonadati</taxon>
        <taxon>Bacteroidota</taxon>
        <taxon>Flavobacteriia</taxon>
        <taxon>Flavobacteriales</taxon>
        <taxon>Flavobacteriaceae</taxon>
        <taxon>Arenibacter</taxon>
    </lineage>
</organism>
<evidence type="ECO:0008006" key="4">
    <source>
        <dbReference type="Google" id="ProtNLM"/>
    </source>
</evidence>
<sequence>MDSFFYGIEDLFVNVLFAPFDAMRAMENWWGANTLNWIFMLIGAAAFVYWMLELKKYNDSGEENKDATAHSYL</sequence>
<proteinExistence type="predicted"/>
<accession>A0A1M4U2C2</accession>
<dbReference type="Proteomes" id="UP000184406">
    <property type="component" value="Unassembled WGS sequence"/>
</dbReference>
<dbReference type="AlphaFoldDB" id="A0A1M4U2C2"/>
<keyword evidence="1" id="KW-0472">Membrane</keyword>
<protein>
    <recommendedName>
        <fullName evidence="4">Uracil phosphoribosyltransferase</fullName>
    </recommendedName>
</protein>
<evidence type="ECO:0000313" key="3">
    <source>
        <dbReference type="Proteomes" id="UP000184406"/>
    </source>
</evidence>
<gene>
    <name evidence="2" type="ORF">SAMN03080594_101465</name>
</gene>
<dbReference type="Pfam" id="PF19868">
    <property type="entry name" value="DUF6341"/>
    <property type="match status" value="1"/>
</dbReference>
<dbReference type="EMBL" id="FQUX01000001">
    <property type="protein sequence ID" value="SHE50734.1"/>
    <property type="molecule type" value="Genomic_DNA"/>
</dbReference>
<keyword evidence="1" id="KW-0812">Transmembrane</keyword>
<name>A0A1M4U2C2_9FLAO</name>
<dbReference type="InterPro" id="IPR045922">
    <property type="entry name" value="DUF6341"/>
</dbReference>
<feature type="transmembrane region" description="Helical" evidence="1">
    <location>
        <begin position="34"/>
        <end position="52"/>
    </location>
</feature>
<keyword evidence="3" id="KW-1185">Reference proteome</keyword>
<dbReference type="RefSeq" id="WP_072860815.1">
    <property type="nucleotide sequence ID" value="NZ_FQUX01000001.1"/>
</dbReference>
<evidence type="ECO:0000256" key="1">
    <source>
        <dbReference type="SAM" id="Phobius"/>
    </source>
</evidence>
<dbReference type="OrthoDB" id="1467828at2"/>
<reference evidence="3" key="1">
    <citation type="submission" date="2016-11" db="EMBL/GenBank/DDBJ databases">
        <authorList>
            <person name="Varghese N."/>
            <person name="Submissions S."/>
        </authorList>
    </citation>
    <scope>NUCLEOTIDE SEQUENCE [LARGE SCALE GENOMIC DNA]</scope>
    <source>
        <strain evidence="3">DSM 17539</strain>
    </source>
</reference>